<evidence type="ECO:0000259" key="2">
    <source>
        <dbReference type="PROSITE" id="PS50405"/>
    </source>
</evidence>
<dbReference type="Pfam" id="PF02798">
    <property type="entry name" value="GST_N"/>
    <property type="match status" value="1"/>
</dbReference>
<dbReference type="InterPro" id="IPR040079">
    <property type="entry name" value="Glutathione_S-Trfase"/>
</dbReference>
<dbReference type="InterPro" id="IPR036282">
    <property type="entry name" value="Glutathione-S-Trfase_C_sf"/>
</dbReference>
<dbReference type="InterPro" id="IPR004045">
    <property type="entry name" value="Glutathione_S-Trfase_N"/>
</dbReference>
<dbReference type="GO" id="GO:0004364">
    <property type="term" value="F:glutathione transferase activity"/>
    <property type="evidence" value="ECO:0007669"/>
    <property type="project" value="UniProtKB-EC"/>
</dbReference>
<dbReference type="InterPro" id="IPR010987">
    <property type="entry name" value="Glutathione-S-Trfase_C-like"/>
</dbReference>
<dbReference type="SFLD" id="SFLDG00358">
    <property type="entry name" value="Main_(cytGST)"/>
    <property type="match status" value="1"/>
</dbReference>
<organism evidence="3 4">
    <name type="scientific">Brevundimonas faecalis</name>
    <dbReference type="NCBI Taxonomy" id="947378"/>
    <lineage>
        <taxon>Bacteria</taxon>
        <taxon>Pseudomonadati</taxon>
        <taxon>Pseudomonadota</taxon>
        <taxon>Alphaproteobacteria</taxon>
        <taxon>Caulobacterales</taxon>
        <taxon>Caulobacteraceae</taxon>
        <taxon>Brevundimonas</taxon>
    </lineage>
</organism>
<feature type="domain" description="GST C-terminal" evidence="2">
    <location>
        <begin position="86"/>
        <end position="205"/>
    </location>
</feature>
<reference evidence="3 4" key="1">
    <citation type="submission" date="2024-06" db="EMBL/GenBank/DDBJ databases">
        <title>Sorghum-associated microbial communities from plants grown in Nebraska, USA.</title>
        <authorList>
            <person name="Schachtman D."/>
        </authorList>
    </citation>
    <scope>NUCLEOTIDE SEQUENCE [LARGE SCALE GENOMIC DNA]</scope>
    <source>
        <strain evidence="3 4">2814</strain>
    </source>
</reference>
<dbReference type="InterPro" id="IPR036249">
    <property type="entry name" value="Thioredoxin-like_sf"/>
</dbReference>
<keyword evidence="4" id="KW-1185">Reference proteome</keyword>
<dbReference type="CDD" id="cd03057">
    <property type="entry name" value="GST_N_Beta"/>
    <property type="match status" value="1"/>
</dbReference>
<dbReference type="PANTHER" id="PTHR44051">
    <property type="entry name" value="GLUTATHIONE S-TRANSFERASE-RELATED"/>
    <property type="match status" value="1"/>
</dbReference>
<accession>A0ABV2REN9</accession>
<keyword evidence="3" id="KW-0808">Transferase</keyword>
<dbReference type="Gene3D" id="3.40.30.10">
    <property type="entry name" value="Glutaredoxin"/>
    <property type="match status" value="1"/>
</dbReference>
<dbReference type="SFLD" id="SFLDG01150">
    <property type="entry name" value="Main.1:_Beta-like"/>
    <property type="match status" value="1"/>
</dbReference>
<protein>
    <submittedName>
        <fullName evidence="3">Glutathione S-transferase</fullName>
        <ecNumber evidence="3">2.5.1.18</ecNumber>
    </submittedName>
</protein>
<dbReference type="SFLD" id="SFLDS00019">
    <property type="entry name" value="Glutathione_Transferase_(cytos"/>
    <property type="match status" value="1"/>
</dbReference>
<comment type="caution">
    <text evidence="3">The sequence shown here is derived from an EMBL/GenBank/DDBJ whole genome shotgun (WGS) entry which is preliminary data.</text>
</comment>
<dbReference type="CDD" id="cd03188">
    <property type="entry name" value="GST_C_Beta"/>
    <property type="match status" value="1"/>
</dbReference>
<dbReference type="SUPFAM" id="SSF47616">
    <property type="entry name" value="GST C-terminal domain-like"/>
    <property type="match status" value="1"/>
</dbReference>
<dbReference type="EC" id="2.5.1.18" evidence="3"/>
<evidence type="ECO:0000313" key="3">
    <source>
        <dbReference type="EMBL" id="MET4684387.1"/>
    </source>
</evidence>
<evidence type="ECO:0000313" key="4">
    <source>
        <dbReference type="Proteomes" id="UP001549313"/>
    </source>
</evidence>
<dbReference type="Gene3D" id="1.20.1050.10">
    <property type="match status" value="1"/>
</dbReference>
<dbReference type="RefSeq" id="WP_354089350.1">
    <property type="nucleotide sequence ID" value="NZ_JBEPTF010000003.1"/>
</dbReference>
<feature type="domain" description="GST N-terminal" evidence="1">
    <location>
        <begin position="1"/>
        <end position="80"/>
    </location>
</feature>
<name>A0ABV2REN9_9CAUL</name>
<dbReference type="SUPFAM" id="SSF52833">
    <property type="entry name" value="Thioredoxin-like"/>
    <property type="match status" value="1"/>
</dbReference>
<dbReference type="Proteomes" id="UP001549313">
    <property type="component" value="Unassembled WGS sequence"/>
</dbReference>
<dbReference type="PROSITE" id="PS50404">
    <property type="entry name" value="GST_NTER"/>
    <property type="match status" value="1"/>
</dbReference>
<evidence type="ECO:0000259" key="1">
    <source>
        <dbReference type="PROSITE" id="PS50404"/>
    </source>
</evidence>
<dbReference type="EMBL" id="JBEPTF010000003">
    <property type="protein sequence ID" value="MET4684387.1"/>
    <property type="molecule type" value="Genomic_DNA"/>
</dbReference>
<sequence length="205" mass="22206">MLKLYYSPGACALASHVALEEAGATYELHKIDLRQGQQKTPEYLAINPAGVTPALATDQGVITQNVAILTYVAQTHPQAGLVDFDDSFAFARMQAFNAWMASSLHPAIGKALFSRPPLEGAARDEAIEQALAKYDLAEQHLFVGPWALGENHSATDGYLIVFTRWARQAGLLDAGRFPRLNAHLDKVQARPAVARVLEVEGLTAV</sequence>
<proteinExistence type="predicted"/>
<dbReference type="PANTHER" id="PTHR44051:SF8">
    <property type="entry name" value="GLUTATHIONE S-TRANSFERASE GSTA"/>
    <property type="match status" value="1"/>
</dbReference>
<gene>
    <name evidence="3" type="ORF">ABIE19_002324</name>
</gene>
<dbReference type="PROSITE" id="PS50405">
    <property type="entry name" value="GST_CTER"/>
    <property type="match status" value="1"/>
</dbReference>